<accession>A0A849I2B3</accession>
<evidence type="ECO:0000313" key="3">
    <source>
        <dbReference type="EMBL" id="NNM71501.1"/>
    </source>
</evidence>
<reference evidence="3 4" key="1">
    <citation type="submission" date="2020-04" db="EMBL/GenBank/DDBJ databases">
        <title>Enterovirga sp. isolate from soil.</title>
        <authorList>
            <person name="Chea S."/>
            <person name="Kim D.-U."/>
        </authorList>
    </citation>
    <scope>NUCLEOTIDE SEQUENCE [LARGE SCALE GENOMIC DNA]</scope>
    <source>
        <strain evidence="3 4">DB1703</strain>
    </source>
</reference>
<feature type="region of interest" description="Disordered" evidence="1">
    <location>
        <begin position="27"/>
        <end position="48"/>
    </location>
</feature>
<dbReference type="Proteomes" id="UP000564885">
    <property type="component" value="Unassembled WGS sequence"/>
</dbReference>
<evidence type="ECO:0000313" key="4">
    <source>
        <dbReference type="Proteomes" id="UP000564885"/>
    </source>
</evidence>
<feature type="compositionally biased region" description="Pro residues" evidence="1">
    <location>
        <begin position="71"/>
        <end position="85"/>
    </location>
</feature>
<feature type="signal peptide" evidence="2">
    <location>
        <begin position="1"/>
        <end position="20"/>
    </location>
</feature>
<gene>
    <name evidence="3" type="ORF">HJG44_03695</name>
</gene>
<evidence type="ECO:0000256" key="1">
    <source>
        <dbReference type="SAM" id="MobiDB-lite"/>
    </source>
</evidence>
<feature type="compositionally biased region" description="Polar residues" evidence="1">
    <location>
        <begin position="31"/>
        <end position="48"/>
    </location>
</feature>
<proteinExistence type="predicted"/>
<sequence length="85" mass="9140">MRFIMMGVAAAALAAAPAFAQIERLPETSRSEAQSNAINNSLNAQSRSRIQTQQNQFEINSLRNENAIRSAPPPVVAPPVAPAIR</sequence>
<feature type="region of interest" description="Disordered" evidence="1">
    <location>
        <begin position="64"/>
        <end position="85"/>
    </location>
</feature>
<dbReference type="RefSeq" id="WP_171216954.1">
    <property type="nucleotide sequence ID" value="NZ_JABEPP010000001.1"/>
</dbReference>
<evidence type="ECO:0000256" key="2">
    <source>
        <dbReference type="SAM" id="SignalP"/>
    </source>
</evidence>
<comment type="caution">
    <text evidence="3">The sequence shown here is derived from an EMBL/GenBank/DDBJ whole genome shotgun (WGS) entry which is preliminary data.</text>
</comment>
<keyword evidence="2" id="KW-0732">Signal</keyword>
<protein>
    <submittedName>
        <fullName evidence="3">Uncharacterized protein</fullName>
    </submittedName>
</protein>
<name>A0A849I2B3_9HYPH</name>
<keyword evidence="4" id="KW-1185">Reference proteome</keyword>
<feature type="chain" id="PRO_5033061158" evidence="2">
    <location>
        <begin position="21"/>
        <end position="85"/>
    </location>
</feature>
<dbReference type="AlphaFoldDB" id="A0A849I2B3"/>
<dbReference type="EMBL" id="JABEPP010000001">
    <property type="protein sequence ID" value="NNM71501.1"/>
    <property type="molecule type" value="Genomic_DNA"/>
</dbReference>
<organism evidence="3 4">
    <name type="scientific">Enterovirga aerilata</name>
    <dbReference type="NCBI Taxonomy" id="2730920"/>
    <lineage>
        <taxon>Bacteria</taxon>
        <taxon>Pseudomonadati</taxon>
        <taxon>Pseudomonadota</taxon>
        <taxon>Alphaproteobacteria</taxon>
        <taxon>Hyphomicrobiales</taxon>
        <taxon>Methylobacteriaceae</taxon>
        <taxon>Enterovirga</taxon>
    </lineage>
</organism>